<evidence type="ECO:0008006" key="4">
    <source>
        <dbReference type="Google" id="ProtNLM"/>
    </source>
</evidence>
<dbReference type="SUPFAM" id="SSF48452">
    <property type="entry name" value="TPR-like"/>
    <property type="match status" value="1"/>
</dbReference>
<dbReference type="Pfam" id="PF13424">
    <property type="entry name" value="TPR_12"/>
    <property type="match status" value="1"/>
</dbReference>
<dbReference type="Gene3D" id="1.25.40.10">
    <property type="entry name" value="Tetratricopeptide repeat domain"/>
    <property type="match status" value="1"/>
</dbReference>
<organism evidence="2 3">
    <name type="scientific">Leptospira tipperaryensis</name>
    <dbReference type="NCBI Taxonomy" id="2564040"/>
    <lineage>
        <taxon>Bacteria</taxon>
        <taxon>Pseudomonadati</taxon>
        <taxon>Spirochaetota</taxon>
        <taxon>Spirochaetia</taxon>
        <taxon>Leptospirales</taxon>
        <taxon>Leptospiraceae</taxon>
        <taxon>Leptospira</taxon>
    </lineage>
</organism>
<evidence type="ECO:0000313" key="3">
    <source>
        <dbReference type="Proteomes" id="UP000094197"/>
    </source>
</evidence>
<name>A0A1D7V211_9LEPT</name>
<dbReference type="PROSITE" id="PS50005">
    <property type="entry name" value="TPR"/>
    <property type="match status" value="1"/>
</dbReference>
<evidence type="ECO:0000313" key="2">
    <source>
        <dbReference type="EMBL" id="AOP35874.1"/>
    </source>
</evidence>
<dbReference type="InterPro" id="IPR019734">
    <property type="entry name" value="TPR_rpt"/>
</dbReference>
<gene>
    <name evidence="2" type="ORF">A0128_03370</name>
</gene>
<evidence type="ECO:0000256" key="1">
    <source>
        <dbReference type="PROSITE-ProRule" id="PRU00339"/>
    </source>
</evidence>
<sequence>MPFLSEEKSETAFPSEDQFAKPEILKLEKEWNRYSPENLKQLAIKWRTLGAIRQKFRDYKTAIRFYDQSLTIQERLGEKESGDYALTLYLKSIVEFRIGQTCQAAISIQSVIEIYRLLGDTDSAIQAEDSLKKYSSFCKEN</sequence>
<dbReference type="AlphaFoldDB" id="A0A1D7V211"/>
<dbReference type="KEGG" id="laj:A0128_03370"/>
<dbReference type="OrthoDB" id="329230at2"/>
<feature type="repeat" description="TPR" evidence="1">
    <location>
        <begin position="43"/>
        <end position="76"/>
    </location>
</feature>
<keyword evidence="3" id="KW-1185">Reference proteome</keyword>
<reference evidence="2 3" key="1">
    <citation type="submission" date="2016-04" db="EMBL/GenBank/DDBJ databases">
        <title>Complete genome seqeunce of Leptospira alstonii serovar Room22.</title>
        <authorList>
            <person name="Nally J.E."/>
            <person name="Bayles D.O."/>
            <person name="Hurley D."/>
            <person name="Fanning S."/>
            <person name="McMahon B.J."/>
            <person name="Arent Z."/>
        </authorList>
    </citation>
    <scope>NUCLEOTIDE SEQUENCE [LARGE SCALE GENOMIC DNA]</scope>
    <source>
        <strain evidence="2 3">GWTS #1</strain>
    </source>
</reference>
<accession>A0A1D7V211</accession>
<protein>
    <recommendedName>
        <fullName evidence="4">Tetratricopeptide repeat protein</fullName>
    </recommendedName>
</protein>
<dbReference type="EMBL" id="CP015217">
    <property type="protein sequence ID" value="AOP35874.1"/>
    <property type="molecule type" value="Genomic_DNA"/>
</dbReference>
<dbReference type="Proteomes" id="UP000094197">
    <property type="component" value="Chromosome 1"/>
</dbReference>
<proteinExistence type="predicted"/>
<dbReference type="InterPro" id="IPR011990">
    <property type="entry name" value="TPR-like_helical_dom_sf"/>
</dbReference>
<keyword evidence="1" id="KW-0802">TPR repeat</keyword>